<feature type="domain" description="HTH araC/xylS-type" evidence="5">
    <location>
        <begin position="195"/>
        <end position="293"/>
    </location>
</feature>
<keyword evidence="7" id="KW-1185">Reference proteome</keyword>
<organism evidence="6 7">
    <name type="scientific">Aliirhizobium smilacinae</name>
    <dbReference type="NCBI Taxonomy" id="1395944"/>
    <lineage>
        <taxon>Bacteria</taxon>
        <taxon>Pseudomonadati</taxon>
        <taxon>Pseudomonadota</taxon>
        <taxon>Alphaproteobacteria</taxon>
        <taxon>Hyphomicrobiales</taxon>
        <taxon>Rhizobiaceae</taxon>
        <taxon>Aliirhizobium</taxon>
    </lineage>
</organism>
<evidence type="ECO:0000256" key="1">
    <source>
        <dbReference type="ARBA" id="ARBA00023015"/>
    </source>
</evidence>
<comment type="caution">
    <text evidence="6">The sequence shown here is derived from an EMBL/GenBank/DDBJ whole genome shotgun (WGS) entry which is preliminary data.</text>
</comment>
<evidence type="ECO:0000256" key="2">
    <source>
        <dbReference type="ARBA" id="ARBA00023125"/>
    </source>
</evidence>
<dbReference type="Proteomes" id="UP000311605">
    <property type="component" value="Unassembled WGS sequence"/>
</dbReference>
<dbReference type="EMBL" id="VDMN01000009">
    <property type="protein sequence ID" value="TNM60341.1"/>
    <property type="molecule type" value="Genomic_DNA"/>
</dbReference>
<dbReference type="PROSITE" id="PS01124">
    <property type="entry name" value="HTH_ARAC_FAMILY_2"/>
    <property type="match status" value="1"/>
</dbReference>
<dbReference type="Gene3D" id="1.10.10.60">
    <property type="entry name" value="Homeodomain-like"/>
    <property type="match status" value="2"/>
</dbReference>
<dbReference type="AlphaFoldDB" id="A0A5C4XBZ3"/>
<keyword evidence="3" id="KW-0010">Activator</keyword>
<dbReference type="InterPro" id="IPR018060">
    <property type="entry name" value="HTH_AraC"/>
</dbReference>
<dbReference type="GO" id="GO:0003700">
    <property type="term" value="F:DNA-binding transcription factor activity"/>
    <property type="evidence" value="ECO:0007669"/>
    <property type="project" value="InterPro"/>
</dbReference>
<evidence type="ECO:0000256" key="3">
    <source>
        <dbReference type="ARBA" id="ARBA00023159"/>
    </source>
</evidence>
<evidence type="ECO:0000313" key="6">
    <source>
        <dbReference type="EMBL" id="TNM60341.1"/>
    </source>
</evidence>
<dbReference type="InterPro" id="IPR009057">
    <property type="entry name" value="Homeodomain-like_sf"/>
</dbReference>
<sequence length="300" mass="33074">MATNGQTLQSTFKQGACRTVSRRSRTWRYTQADLVERSGLKKEETSFTSKRHLVLLNLKGASEEGEYFIDGKNAGFVPRKPGAVLFVPAGCHWSGWEAGAPTAAYLSISVDPSFVSQLISQSPTQVLPSLVPDLGFEDPIIMNAARAIGTEIDDKNPAGTMLIEGYVTTIFAQLMRKRSFAQSPKKGGIAPALLSRVIDRIDDQLADNLSLTDLASMAEFSVPHFCRAFRQSMGCSPYSFIIRRRIERAKDHLRHTAMTITEIALSSGFSDSSHFSNIFRREVGMTPLAYRASWPSKASD</sequence>
<dbReference type="PRINTS" id="PR00032">
    <property type="entry name" value="HTHARAC"/>
</dbReference>
<dbReference type="GO" id="GO:0043565">
    <property type="term" value="F:sequence-specific DNA binding"/>
    <property type="evidence" value="ECO:0007669"/>
    <property type="project" value="InterPro"/>
</dbReference>
<keyword evidence="1" id="KW-0805">Transcription regulation</keyword>
<dbReference type="Pfam" id="PF12833">
    <property type="entry name" value="HTH_18"/>
    <property type="match status" value="1"/>
</dbReference>
<evidence type="ECO:0000259" key="5">
    <source>
        <dbReference type="PROSITE" id="PS01124"/>
    </source>
</evidence>
<dbReference type="InterPro" id="IPR018062">
    <property type="entry name" value="HTH_AraC-typ_CS"/>
</dbReference>
<gene>
    <name evidence="6" type="ORF">FHP24_26475</name>
</gene>
<dbReference type="PANTHER" id="PTHR46796:SF14">
    <property type="entry name" value="TRANSCRIPTIONAL REGULATORY PROTEIN"/>
    <property type="match status" value="1"/>
</dbReference>
<dbReference type="OrthoDB" id="9806208at2"/>
<dbReference type="SMART" id="SM00342">
    <property type="entry name" value="HTH_ARAC"/>
    <property type="match status" value="1"/>
</dbReference>
<dbReference type="SUPFAM" id="SSF46689">
    <property type="entry name" value="Homeodomain-like"/>
    <property type="match status" value="2"/>
</dbReference>
<dbReference type="InterPro" id="IPR020449">
    <property type="entry name" value="Tscrpt_reg_AraC-type_HTH"/>
</dbReference>
<dbReference type="RefSeq" id="WP_139679239.1">
    <property type="nucleotide sequence ID" value="NZ_VDMN01000009.1"/>
</dbReference>
<dbReference type="PROSITE" id="PS00041">
    <property type="entry name" value="HTH_ARAC_FAMILY_1"/>
    <property type="match status" value="1"/>
</dbReference>
<name>A0A5C4XBZ3_9HYPH</name>
<dbReference type="SUPFAM" id="SSF51215">
    <property type="entry name" value="Regulatory protein AraC"/>
    <property type="match status" value="1"/>
</dbReference>
<evidence type="ECO:0000313" key="7">
    <source>
        <dbReference type="Proteomes" id="UP000311605"/>
    </source>
</evidence>
<accession>A0A5C4XBZ3</accession>
<proteinExistence type="predicted"/>
<dbReference type="PANTHER" id="PTHR46796">
    <property type="entry name" value="HTH-TYPE TRANSCRIPTIONAL ACTIVATOR RHAS-RELATED"/>
    <property type="match status" value="1"/>
</dbReference>
<protein>
    <submittedName>
        <fullName evidence="6">Helix-turn-helix transcriptional regulator</fullName>
    </submittedName>
</protein>
<reference evidence="6 7" key="1">
    <citation type="submission" date="2019-06" db="EMBL/GenBank/DDBJ databases">
        <title>The draft genome of Rhizobium smilacinae PTYR-5.</title>
        <authorList>
            <person name="Liu L."/>
            <person name="Li L."/>
            <person name="Zhang X."/>
        </authorList>
    </citation>
    <scope>NUCLEOTIDE SEQUENCE [LARGE SCALE GENOMIC DNA]</scope>
    <source>
        <strain evidence="6 7">PTYR-5</strain>
    </source>
</reference>
<evidence type="ECO:0000256" key="4">
    <source>
        <dbReference type="ARBA" id="ARBA00023163"/>
    </source>
</evidence>
<keyword evidence="2" id="KW-0238">DNA-binding</keyword>
<dbReference type="InterPro" id="IPR050204">
    <property type="entry name" value="AraC_XylS_family_regulators"/>
</dbReference>
<dbReference type="InterPro" id="IPR037923">
    <property type="entry name" value="HTH-like"/>
</dbReference>
<keyword evidence="4" id="KW-0804">Transcription</keyword>